<evidence type="ECO:0000256" key="5">
    <source>
        <dbReference type="ARBA" id="ARBA00022741"/>
    </source>
</evidence>
<dbReference type="InterPro" id="IPR006474">
    <property type="entry name" value="Helicase_Cas3_CRISPR-ass_core"/>
</dbReference>
<proteinExistence type="inferred from homology"/>
<dbReference type="EMBL" id="SMKI01000036">
    <property type="protein sequence ID" value="TDC78282.1"/>
    <property type="molecule type" value="Genomic_DNA"/>
</dbReference>
<evidence type="ECO:0000256" key="3">
    <source>
        <dbReference type="ARBA" id="ARBA00022722"/>
    </source>
</evidence>
<dbReference type="GO" id="GO:0051607">
    <property type="term" value="P:defense response to virus"/>
    <property type="evidence" value="ECO:0007669"/>
    <property type="project" value="UniProtKB-KW"/>
</dbReference>
<keyword evidence="9" id="KW-0051">Antiviral defense</keyword>
<keyword evidence="5" id="KW-0547">Nucleotide-binding</keyword>
<dbReference type="AlphaFoldDB" id="A0A4R4TS92"/>
<dbReference type="InterPro" id="IPR014001">
    <property type="entry name" value="Helicase_ATP-bd"/>
</dbReference>
<dbReference type="InterPro" id="IPR050547">
    <property type="entry name" value="DEAD_box_RNA_helicases"/>
</dbReference>
<dbReference type="Proteomes" id="UP000295345">
    <property type="component" value="Unassembled WGS sequence"/>
</dbReference>
<dbReference type="Gene3D" id="3.40.50.300">
    <property type="entry name" value="P-loop containing nucleotide triphosphate hydrolases"/>
    <property type="match status" value="1"/>
</dbReference>
<evidence type="ECO:0000313" key="12">
    <source>
        <dbReference type="EMBL" id="TDC78282.1"/>
    </source>
</evidence>
<feature type="domain" description="Helicase ATP-binding" evidence="10">
    <location>
        <begin position="302"/>
        <end position="519"/>
    </location>
</feature>
<dbReference type="NCBIfam" id="TIGR01587">
    <property type="entry name" value="cas3_core"/>
    <property type="match status" value="1"/>
</dbReference>
<accession>A0A4R4TS92</accession>
<dbReference type="NCBIfam" id="TIGR01596">
    <property type="entry name" value="cas3_HD"/>
    <property type="match status" value="1"/>
</dbReference>
<protein>
    <submittedName>
        <fullName evidence="12">CRISPR-associated helicase Cas3</fullName>
    </submittedName>
</protein>
<evidence type="ECO:0000256" key="2">
    <source>
        <dbReference type="ARBA" id="ARBA00009046"/>
    </source>
</evidence>
<dbReference type="InterPro" id="IPR054712">
    <property type="entry name" value="Cas3-like_dom"/>
</dbReference>
<dbReference type="SMART" id="SM00487">
    <property type="entry name" value="DEXDc"/>
    <property type="match status" value="1"/>
</dbReference>
<keyword evidence="13" id="KW-1185">Reference proteome</keyword>
<evidence type="ECO:0000256" key="9">
    <source>
        <dbReference type="ARBA" id="ARBA00023118"/>
    </source>
</evidence>
<dbReference type="InterPro" id="IPR038257">
    <property type="entry name" value="CRISPR-assoc_Cas3_HD_sf"/>
</dbReference>
<keyword evidence="7" id="KW-0347">Helicase</keyword>
<keyword evidence="8" id="KW-0067">ATP-binding</keyword>
<comment type="similarity">
    <text evidence="1">In the N-terminal section; belongs to the CRISPR-associated nuclease Cas3-HD family.</text>
</comment>
<evidence type="ECO:0000259" key="10">
    <source>
        <dbReference type="PROSITE" id="PS51192"/>
    </source>
</evidence>
<dbReference type="CDD" id="cd09641">
    <property type="entry name" value="Cas3''_I"/>
    <property type="match status" value="1"/>
</dbReference>
<dbReference type="PANTHER" id="PTHR47963:SF9">
    <property type="entry name" value="CRISPR-ASSOCIATED ENDONUCLEASE_HELICASE CAS3"/>
    <property type="match status" value="1"/>
</dbReference>
<dbReference type="GO" id="GO:0046872">
    <property type="term" value="F:metal ion binding"/>
    <property type="evidence" value="ECO:0007669"/>
    <property type="project" value="UniProtKB-KW"/>
</dbReference>
<sequence length="977" mass="106093">MLDARLCGKSDGLDEPYPVIGHLIDTAMVCGAVWDRVLTVRQRRLFAEALGVPAGEARQTLMFWAGLHDLGKIIPQFQDMILRSRPAHCAFLGETAYAHDRSVDNSAGRIRHEVATHAVLPRFLIELGYPGTNGRLAKLLLTQVAQVLGGHHGRYPMDNDPRDLRNALQRLPQLGSGAWADQRAEHVAALYGVLGRPPAPRCRAMPVHLAVVLAGMVIVSDWIASQEHLIEQQQEAMGRLPDRRSPNALNTHARRVADQADALLQDAGLGQATFRSGRFRDLFPEIASPFPLQSSVEKGLAGARLAGPGILLVTAPTGEGKTETALYAASLLGEEVGSSGLFFALPTQATANQMYGRLVVFAKRNLLESSQLTLLHGSADLFAPYSGGVQGAVDVPEPRVLSDCESGRAAEGVPVSIEAGRWLRRRGRGILAPLAVGTIDQALMGVLPLKRNALRHLGLSTKTVVIDEAHAFDAYTHALLLRLLEWLGALGVPVVLLSATLTGELARGMVRSYLSGANPANATRQLPVPSYPGWLYASAEDDLVIEQSGPLASDRKRHLAVDVRHVVHSYEADRTDGRLAAVIRELGPLTDGGGCAAVICTTVAEAQRTYVALRDHFHACHGDGYLGWDYRSVEDREREDAAAGPRLRLLHARFPGRRRAALTAEAERWFGRTDKPGVRRPAGPRGAIVVATQVIEQSLDLDFDLLLSDLAPMAMLLQRAGRVWRHLDPAPPRPSWSTGPRLVVLAPTARGRRLAIPRSWGEVYQTSLLMRTLELLERRGGRAIAVPGDVQSLVDAVYADEFVSTAPERLVDQDIKRLADDMARSALADMVALPRPDRVLSLQTLTTSEADEDLIRTRLGAESVPVLPVFENGEGRWLDTACTVPLPETGRGRDKRFTIPEVRDLLAYAAPLAHGAWRAACGPANEPPISWTKEPRLARLVLLPHQVDPQGGVTGAVMGRFRVISDDALGLVMESEV</sequence>
<dbReference type="Pfam" id="PF18019">
    <property type="entry name" value="Cas3_HD"/>
    <property type="match status" value="1"/>
</dbReference>
<evidence type="ECO:0000256" key="7">
    <source>
        <dbReference type="ARBA" id="ARBA00022806"/>
    </source>
</evidence>
<name>A0A4R4TS92_9ACTN</name>
<evidence type="ECO:0000256" key="8">
    <source>
        <dbReference type="ARBA" id="ARBA00022840"/>
    </source>
</evidence>
<dbReference type="GO" id="GO:0004518">
    <property type="term" value="F:nuclease activity"/>
    <property type="evidence" value="ECO:0007669"/>
    <property type="project" value="UniProtKB-KW"/>
</dbReference>
<reference evidence="12 13" key="1">
    <citation type="submission" date="2019-03" db="EMBL/GenBank/DDBJ databases">
        <title>Draft genome sequences of novel Actinobacteria.</title>
        <authorList>
            <person name="Sahin N."/>
            <person name="Ay H."/>
            <person name="Saygin H."/>
        </authorList>
    </citation>
    <scope>NUCLEOTIDE SEQUENCE [LARGE SCALE GENOMIC DNA]</scope>
    <source>
        <strain evidence="12 13">DSM 41900</strain>
    </source>
</reference>
<evidence type="ECO:0000256" key="1">
    <source>
        <dbReference type="ARBA" id="ARBA00006847"/>
    </source>
</evidence>
<dbReference type="InterPro" id="IPR027417">
    <property type="entry name" value="P-loop_NTPase"/>
</dbReference>
<comment type="caution">
    <text evidence="12">The sequence shown here is derived from an EMBL/GenBank/DDBJ whole genome shotgun (WGS) entry which is preliminary data.</text>
</comment>
<gene>
    <name evidence="12" type="primary">cas3</name>
    <name evidence="12" type="ORF">E1283_05415</name>
</gene>
<keyword evidence="6" id="KW-0378">Hydrolase</keyword>
<dbReference type="GO" id="GO:0005524">
    <property type="term" value="F:ATP binding"/>
    <property type="evidence" value="ECO:0007669"/>
    <property type="project" value="UniProtKB-KW"/>
</dbReference>
<dbReference type="PANTHER" id="PTHR47963">
    <property type="entry name" value="DEAD-BOX ATP-DEPENDENT RNA HELICASE 47, MITOCHONDRIAL"/>
    <property type="match status" value="1"/>
</dbReference>
<dbReference type="GO" id="GO:0003724">
    <property type="term" value="F:RNA helicase activity"/>
    <property type="evidence" value="ECO:0007669"/>
    <property type="project" value="TreeGrafter"/>
</dbReference>
<evidence type="ECO:0000313" key="13">
    <source>
        <dbReference type="Proteomes" id="UP000295345"/>
    </source>
</evidence>
<organism evidence="12 13">
    <name type="scientific">Streptomyces hainanensis</name>
    <dbReference type="NCBI Taxonomy" id="402648"/>
    <lineage>
        <taxon>Bacteria</taxon>
        <taxon>Bacillati</taxon>
        <taxon>Actinomycetota</taxon>
        <taxon>Actinomycetes</taxon>
        <taxon>Kitasatosporales</taxon>
        <taxon>Streptomycetaceae</taxon>
        <taxon>Streptomyces</taxon>
    </lineage>
</organism>
<dbReference type="OrthoDB" id="9810236at2"/>
<evidence type="ECO:0000256" key="6">
    <source>
        <dbReference type="ARBA" id="ARBA00022801"/>
    </source>
</evidence>
<dbReference type="Pfam" id="PF22590">
    <property type="entry name" value="Cas3-like_C_2"/>
    <property type="match status" value="1"/>
</dbReference>
<dbReference type="InterPro" id="IPR006483">
    <property type="entry name" value="CRISPR-assoc_Cas3_HD"/>
</dbReference>
<keyword evidence="3" id="KW-0540">Nuclease</keyword>
<dbReference type="GO" id="GO:0003723">
    <property type="term" value="F:RNA binding"/>
    <property type="evidence" value="ECO:0007669"/>
    <property type="project" value="TreeGrafter"/>
</dbReference>
<dbReference type="Gene3D" id="1.10.3210.30">
    <property type="match status" value="1"/>
</dbReference>
<dbReference type="SUPFAM" id="SSF52540">
    <property type="entry name" value="P-loop containing nucleoside triphosphate hydrolases"/>
    <property type="match status" value="1"/>
</dbReference>
<dbReference type="GO" id="GO:0016787">
    <property type="term" value="F:hydrolase activity"/>
    <property type="evidence" value="ECO:0007669"/>
    <property type="project" value="UniProtKB-KW"/>
</dbReference>
<dbReference type="PROSITE" id="PS51643">
    <property type="entry name" value="HD_CAS3"/>
    <property type="match status" value="1"/>
</dbReference>
<comment type="similarity">
    <text evidence="2">In the central section; belongs to the CRISPR-associated helicase Cas3 family.</text>
</comment>
<dbReference type="PROSITE" id="PS51192">
    <property type="entry name" value="HELICASE_ATP_BIND_1"/>
    <property type="match status" value="1"/>
</dbReference>
<evidence type="ECO:0000259" key="11">
    <source>
        <dbReference type="PROSITE" id="PS51643"/>
    </source>
</evidence>
<feature type="domain" description="HD Cas3-type" evidence="11">
    <location>
        <begin position="12"/>
        <end position="223"/>
    </location>
</feature>
<evidence type="ECO:0000256" key="4">
    <source>
        <dbReference type="ARBA" id="ARBA00022723"/>
    </source>
</evidence>
<keyword evidence="4" id="KW-0479">Metal-binding</keyword>
<dbReference type="CDD" id="cd17930">
    <property type="entry name" value="DEXHc_cas3"/>
    <property type="match status" value="1"/>
</dbReference>